<evidence type="ECO:0000313" key="4">
    <source>
        <dbReference type="EMBL" id="GAJ23817.1"/>
    </source>
</evidence>
<reference evidence="4" key="1">
    <citation type="journal article" date="2014" name="Front. Microbiol.">
        <title>High frequency of phylogenetically diverse reductive dehalogenase-homologous genes in deep subseafloor sedimentary metagenomes.</title>
        <authorList>
            <person name="Kawai M."/>
            <person name="Futagami T."/>
            <person name="Toyoda A."/>
            <person name="Takaki Y."/>
            <person name="Nishi S."/>
            <person name="Hori S."/>
            <person name="Arai W."/>
            <person name="Tsubouchi T."/>
            <person name="Morono Y."/>
            <person name="Uchiyama I."/>
            <person name="Ito T."/>
            <person name="Fujiyama A."/>
            <person name="Inagaki F."/>
            <person name="Takami H."/>
        </authorList>
    </citation>
    <scope>NUCLEOTIDE SEQUENCE</scope>
    <source>
        <strain evidence="4">Expedition CK06-06</strain>
    </source>
</reference>
<keyword evidence="1" id="KW-0808">Transferase</keyword>
<sequence length="199" mass="22302">IKKGTGLISTGTAEVLSTVFPKPILNDIMFNNYYPCYLYVNENMYFTFSLNHVGGLLLKWYKDNFENIKAFNQDHSKKDIYEYLLSKVPDKPSKILFLPHLNGSGTPWCDFSSKGAIIGLKTSTTKYDILRAILESLTYELKINMEIMKSAGLEINNLRAVGGGAKSQLWLQIKSDILNQPINKLRVKEAACLGAAILA</sequence>
<dbReference type="EMBL" id="BARW01037279">
    <property type="protein sequence ID" value="GAJ23817.1"/>
    <property type="molecule type" value="Genomic_DNA"/>
</dbReference>
<feature type="non-terminal residue" evidence="4">
    <location>
        <position position="1"/>
    </location>
</feature>
<feature type="domain" description="Carbohydrate kinase FGGY C-terminal" evidence="3">
    <location>
        <begin position="7"/>
        <end position="199"/>
    </location>
</feature>
<dbReference type="GO" id="GO:0016773">
    <property type="term" value="F:phosphotransferase activity, alcohol group as acceptor"/>
    <property type="evidence" value="ECO:0007669"/>
    <property type="project" value="InterPro"/>
</dbReference>
<proteinExistence type="predicted"/>
<accession>X1VSQ4</accession>
<dbReference type="GO" id="GO:0016301">
    <property type="term" value="F:kinase activity"/>
    <property type="evidence" value="ECO:0007669"/>
    <property type="project" value="UniProtKB-KW"/>
</dbReference>
<dbReference type="InterPro" id="IPR018485">
    <property type="entry name" value="FGGY_C"/>
</dbReference>
<evidence type="ECO:0000259" key="3">
    <source>
        <dbReference type="Pfam" id="PF02782"/>
    </source>
</evidence>
<dbReference type="PANTHER" id="PTHR43095:SF5">
    <property type="entry name" value="XYLULOSE KINASE"/>
    <property type="match status" value="1"/>
</dbReference>
<dbReference type="PROSITE" id="PS00445">
    <property type="entry name" value="FGGY_KINASES_2"/>
    <property type="match status" value="1"/>
</dbReference>
<dbReference type="Pfam" id="PF02782">
    <property type="entry name" value="FGGY_C"/>
    <property type="match status" value="1"/>
</dbReference>
<dbReference type="InterPro" id="IPR043129">
    <property type="entry name" value="ATPase_NBD"/>
</dbReference>
<feature type="non-terminal residue" evidence="4">
    <location>
        <position position="199"/>
    </location>
</feature>
<keyword evidence="2" id="KW-0418">Kinase</keyword>
<evidence type="ECO:0000256" key="2">
    <source>
        <dbReference type="ARBA" id="ARBA00022777"/>
    </source>
</evidence>
<dbReference type="InterPro" id="IPR018483">
    <property type="entry name" value="Carb_kinase_FGGY_CS"/>
</dbReference>
<dbReference type="PANTHER" id="PTHR43095">
    <property type="entry name" value="SUGAR KINASE"/>
    <property type="match status" value="1"/>
</dbReference>
<evidence type="ECO:0000256" key="1">
    <source>
        <dbReference type="ARBA" id="ARBA00022679"/>
    </source>
</evidence>
<dbReference type="Gene3D" id="3.30.420.40">
    <property type="match status" value="1"/>
</dbReference>
<gene>
    <name evidence="4" type="ORF">S12H4_57601</name>
</gene>
<dbReference type="AlphaFoldDB" id="X1VSQ4"/>
<name>X1VSQ4_9ZZZZ</name>
<protein>
    <recommendedName>
        <fullName evidence="3">Carbohydrate kinase FGGY C-terminal domain-containing protein</fullName>
    </recommendedName>
</protein>
<dbReference type="GO" id="GO:0005975">
    <property type="term" value="P:carbohydrate metabolic process"/>
    <property type="evidence" value="ECO:0007669"/>
    <property type="project" value="InterPro"/>
</dbReference>
<dbReference type="InterPro" id="IPR050406">
    <property type="entry name" value="FGGY_Carb_Kinase"/>
</dbReference>
<organism evidence="4">
    <name type="scientific">marine sediment metagenome</name>
    <dbReference type="NCBI Taxonomy" id="412755"/>
    <lineage>
        <taxon>unclassified sequences</taxon>
        <taxon>metagenomes</taxon>
        <taxon>ecological metagenomes</taxon>
    </lineage>
</organism>
<dbReference type="SUPFAM" id="SSF53067">
    <property type="entry name" value="Actin-like ATPase domain"/>
    <property type="match status" value="1"/>
</dbReference>
<comment type="caution">
    <text evidence="4">The sequence shown here is derived from an EMBL/GenBank/DDBJ whole genome shotgun (WGS) entry which is preliminary data.</text>
</comment>